<evidence type="ECO:0000313" key="9">
    <source>
        <dbReference type="EMBL" id="TDD68275.1"/>
    </source>
</evidence>
<evidence type="ECO:0000256" key="3">
    <source>
        <dbReference type="ARBA" id="ARBA00022448"/>
    </source>
</evidence>
<evidence type="ECO:0000256" key="1">
    <source>
        <dbReference type="ARBA" id="ARBA00004651"/>
    </source>
</evidence>
<keyword evidence="4 8" id="KW-1003">Cell membrane</keyword>
<feature type="transmembrane region" description="Helical" evidence="8">
    <location>
        <begin position="142"/>
        <end position="173"/>
    </location>
</feature>
<organism evidence="9 10">
    <name type="scientific">Actinomadura darangshiensis</name>
    <dbReference type="NCBI Taxonomy" id="705336"/>
    <lineage>
        <taxon>Bacteria</taxon>
        <taxon>Bacillati</taxon>
        <taxon>Actinomycetota</taxon>
        <taxon>Actinomycetes</taxon>
        <taxon>Streptosporangiales</taxon>
        <taxon>Thermomonosporaceae</taxon>
        <taxon>Actinomadura</taxon>
    </lineage>
</organism>
<feature type="transmembrane region" description="Helical" evidence="8">
    <location>
        <begin position="42"/>
        <end position="62"/>
    </location>
</feature>
<dbReference type="RefSeq" id="WP_132203192.1">
    <property type="nucleotide sequence ID" value="NZ_SMKY01000272.1"/>
</dbReference>
<accession>A0A4R5A9H4</accession>
<dbReference type="AlphaFoldDB" id="A0A4R5A9H4"/>
<keyword evidence="5 8" id="KW-0812">Transmembrane</keyword>
<comment type="subcellular location">
    <subcellularLocation>
        <location evidence="1 8">Cell membrane</location>
        <topology evidence="1 8">Multi-pass membrane protein</topology>
    </subcellularLocation>
</comment>
<gene>
    <name evidence="9" type="ORF">E1293_37160</name>
</gene>
<dbReference type="InterPro" id="IPR002781">
    <property type="entry name" value="TM_pro_TauE-like"/>
</dbReference>
<dbReference type="PANTHER" id="PTHR30269">
    <property type="entry name" value="TRANSMEMBRANE PROTEIN YFCA"/>
    <property type="match status" value="1"/>
</dbReference>
<sequence length="258" mass="26383">MNLLDAAAVFAAGVAAGGINTVVGSGSLITFPTLVALGYPPVVANISNNIGLVPGGVTGAYGYRNELTGQRGRLLRLGSGSLIGAVIGGLLLLGLPAEAFDVIVVALIIIALVLVIVQPRLQKWIRARRAEEGTQPPHGGPLLWVGVLLAGMYGGYFGAAQGIILIALLGIMLDDDLQRLNAGKNVLSAVVNGTAAILFTLTWLFGDTEINWWAVLLIAAGSTCGGAIGASVGRRIPPMVLRGVIVVVGLVAIVNLLA</sequence>
<keyword evidence="6 8" id="KW-1133">Transmembrane helix</keyword>
<feature type="transmembrane region" description="Helical" evidence="8">
    <location>
        <begin position="185"/>
        <end position="205"/>
    </location>
</feature>
<feature type="transmembrane region" description="Helical" evidence="8">
    <location>
        <begin position="99"/>
        <end position="121"/>
    </location>
</feature>
<feature type="transmembrane region" description="Helical" evidence="8">
    <location>
        <begin position="239"/>
        <end position="257"/>
    </location>
</feature>
<evidence type="ECO:0000256" key="7">
    <source>
        <dbReference type="ARBA" id="ARBA00023136"/>
    </source>
</evidence>
<evidence type="ECO:0000256" key="4">
    <source>
        <dbReference type="ARBA" id="ARBA00022475"/>
    </source>
</evidence>
<dbReference type="Proteomes" id="UP000295578">
    <property type="component" value="Unassembled WGS sequence"/>
</dbReference>
<dbReference type="InterPro" id="IPR052017">
    <property type="entry name" value="TSUP"/>
</dbReference>
<reference evidence="9 10" key="1">
    <citation type="submission" date="2019-03" db="EMBL/GenBank/DDBJ databases">
        <title>Draft genome sequences of novel Actinobacteria.</title>
        <authorList>
            <person name="Sahin N."/>
            <person name="Ay H."/>
            <person name="Saygin H."/>
        </authorList>
    </citation>
    <scope>NUCLEOTIDE SEQUENCE [LARGE SCALE GENOMIC DNA]</scope>
    <source>
        <strain evidence="9 10">DSM 45941</strain>
    </source>
</reference>
<name>A0A4R5A9H4_9ACTN</name>
<keyword evidence="7 8" id="KW-0472">Membrane</keyword>
<protein>
    <recommendedName>
        <fullName evidence="8">Probable membrane transporter protein</fullName>
    </recommendedName>
</protein>
<keyword evidence="3" id="KW-0813">Transport</keyword>
<keyword evidence="10" id="KW-1185">Reference proteome</keyword>
<dbReference type="EMBL" id="SMKY01000272">
    <property type="protein sequence ID" value="TDD68275.1"/>
    <property type="molecule type" value="Genomic_DNA"/>
</dbReference>
<dbReference type="Pfam" id="PF01925">
    <property type="entry name" value="TauE"/>
    <property type="match status" value="1"/>
</dbReference>
<evidence type="ECO:0000256" key="6">
    <source>
        <dbReference type="ARBA" id="ARBA00022989"/>
    </source>
</evidence>
<dbReference type="OrthoDB" id="3782574at2"/>
<feature type="transmembrane region" description="Helical" evidence="8">
    <location>
        <begin position="74"/>
        <end position="93"/>
    </location>
</feature>
<evidence type="ECO:0000256" key="5">
    <source>
        <dbReference type="ARBA" id="ARBA00022692"/>
    </source>
</evidence>
<comment type="similarity">
    <text evidence="2 8">Belongs to the 4-toluene sulfonate uptake permease (TSUP) (TC 2.A.102) family.</text>
</comment>
<evidence type="ECO:0000313" key="10">
    <source>
        <dbReference type="Proteomes" id="UP000295578"/>
    </source>
</evidence>
<feature type="transmembrane region" description="Helical" evidence="8">
    <location>
        <begin position="212"/>
        <end position="233"/>
    </location>
</feature>
<proteinExistence type="inferred from homology"/>
<dbReference type="GO" id="GO:0005886">
    <property type="term" value="C:plasma membrane"/>
    <property type="evidence" value="ECO:0007669"/>
    <property type="project" value="UniProtKB-SubCell"/>
</dbReference>
<dbReference type="PANTHER" id="PTHR30269:SF0">
    <property type="entry name" value="MEMBRANE TRANSPORTER PROTEIN YFCA-RELATED"/>
    <property type="match status" value="1"/>
</dbReference>
<evidence type="ECO:0000256" key="2">
    <source>
        <dbReference type="ARBA" id="ARBA00009142"/>
    </source>
</evidence>
<evidence type="ECO:0000256" key="8">
    <source>
        <dbReference type="RuleBase" id="RU363041"/>
    </source>
</evidence>
<comment type="caution">
    <text evidence="9">The sequence shown here is derived from an EMBL/GenBank/DDBJ whole genome shotgun (WGS) entry which is preliminary data.</text>
</comment>